<proteinExistence type="predicted"/>
<evidence type="ECO:0000313" key="2">
    <source>
        <dbReference type="Proteomes" id="UP000177043"/>
    </source>
</evidence>
<accession>A0A1G2QBZ5</accession>
<evidence type="ECO:0000313" key="1">
    <source>
        <dbReference type="EMBL" id="OHA58085.1"/>
    </source>
</evidence>
<protein>
    <submittedName>
        <fullName evidence="1">Uncharacterized protein</fullName>
    </submittedName>
</protein>
<comment type="caution">
    <text evidence="1">The sequence shown here is derived from an EMBL/GenBank/DDBJ whole genome shotgun (WGS) entry which is preliminary data.</text>
</comment>
<organism evidence="1 2">
    <name type="scientific">Candidatus Vogelbacteria bacterium RIFOXYD1_FULL_44_32</name>
    <dbReference type="NCBI Taxonomy" id="1802438"/>
    <lineage>
        <taxon>Bacteria</taxon>
        <taxon>Candidatus Vogeliibacteriota</taxon>
    </lineage>
</organism>
<sequence length="319" mass="36872">MVDAYIGHGMANEPVYDVTSLGKGLELVKRRKVEFDRKEAMKLLELDEFPGDRRLKQNHVDRLIKAMLRGTFHPEWVTLIVCALDGKHYRMNGQHTAWARIEMPEVWPCSVELLEYRAETDEDLRSLYSSIDRSSPRTRTNVMDSYLVGTPEFEGIKRQSLSRLPQGFELWFWPSAQDRRKHDADDTSFLLKTEQYDLAVKVAAFLDKLSARENRHMFRSPVIAAMFAIFNKSPQVAVKFWQPIADGTGIDKKGDPRLKLRNELMRTAVDSGGGSRSDKKRVSQEYMFRLCINAWNAYREERSLSQLKAYEGGKRCSLK</sequence>
<dbReference type="EMBL" id="MHTJ01000005">
    <property type="protein sequence ID" value="OHA58085.1"/>
    <property type="molecule type" value="Genomic_DNA"/>
</dbReference>
<dbReference type="Proteomes" id="UP000177043">
    <property type="component" value="Unassembled WGS sequence"/>
</dbReference>
<dbReference type="AlphaFoldDB" id="A0A1G2QBZ5"/>
<gene>
    <name evidence="1" type="ORF">A2571_03535</name>
</gene>
<reference evidence="1 2" key="1">
    <citation type="journal article" date="2016" name="Nat. Commun.">
        <title>Thousands of microbial genomes shed light on interconnected biogeochemical processes in an aquifer system.</title>
        <authorList>
            <person name="Anantharaman K."/>
            <person name="Brown C.T."/>
            <person name="Hug L.A."/>
            <person name="Sharon I."/>
            <person name="Castelle C.J."/>
            <person name="Probst A.J."/>
            <person name="Thomas B.C."/>
            <person name="Singh A."/>
            <person name="Wilkins M.J."/>
            <person name="Karaoz U."/>
            <person name="Brodie E.L."/>
            <person name="Williams K.H."/>
            <person name="Hubbard S.S."/>
            <person name="Banfield J.F."/>
        </authorList>
    </citation>
    <scope>NUCLEOTIDE SEQUENCE [LARGE SCALE GENOMIC DNA]</scope>
</reference>
<name>A0A1G2QBZ5_9BACT</name>